<reference evidence="3" key="3">
    <citation type="submission" date="2019-06" db="EMBL/GenBank/DDBJ databases">
        <authorList>
            <person name="Poynton C."/>
            <person name="Hasenbein S."/>
            <person name="Benoit J.B."/>
            <person name="Sepulveda M.S."/>
            <person name="Poelchau M.F."/>
            <person name="Murali S.C."/>
            <person name="Chen S."/>
            <person name="Glastad K.M."/>
            <person name="Werren J.H."/>
            <person name="Vineis J.H."/>
            <person name="Bowen J.L."/>
            <person name="Friedrich M."/>
            <person name="Jones J."/>
            <person name="Robertson H.M."/>
            <person name="Feyereisen R."/>
            <person name="Mechler-Hickson A."/>
            <person name="Mathers N."/>
            <person name="Lee C.E."/>
            <person name="Colbourne J.K."/>
            <person name="Biales A."/>
            <person name="Johnston J.S."/>
            <person name="Wellborn G.A."/>
            <person name="Rosendale A.J."/>
            <person name="Cridge A.G."/>
            <person name="Munoz-Torres M.C."/>
            <person name="Bain P.A."/>
            <person name="Manny A.R."/>
            <person name="Major K.M."/>
            <person name="Lambert F.N."/>
            <person name="Vulpe C.D."/>
            <person name="Tuck P."/>
            <person name="Blalock B.J."/>
            <person name="Lin Y.-Y."/>
            <person name="Smith M.E."/>
            <person name="Ochoa-Acuna H."/>
            <person name="Chen M.-J.M."/>
            <person name="Childers C.P."/>
            <person name="Qu J."/>
            <person name="Dugan S."/>
            <person name="Lee S.L."/>
            <person name="Chao H."/>
            <person name="Dinh H."/>
            <person name="Han Y."/>
            <person name="Doddapaneni H."/>
            <person name="Worley K.C."/>
            <person name="Muzny D.M."/>
            <person name="Gibbs R.A."/>
            <person name="Richards S."/>
        </authorList>
    </citation>
    <scope>NUCLEOTIDE SEQUENCE</scope>
    <source>
        <strain evidence="3">HAZT.00-mixed</strain>
        <tissue evidence="3">Whole organism</tissue>
    </source>
</reference>
<protein>
    <recommendedName>
        <fullName evidence="2">Hydantoinase B/oxoprolinase domain-containing protein</fullName>
    </recommendedName>
</protein>
<reference evidence="3" key="1">
    <citation type="submission" date="2014-08" db="EMBL/GenBank/DDBJ databases">
        <authorList>
            <person name="Murali S."/>
            <person name="Richards S."/>
            <person name="Bandaranaike D."/>
            <person name="Bellair M."/>
            <person name="Blankenburg K."/>
            <person name="Chao H."/>
            <person name="Dinh H."/>
            <person name="Doddapaneni H."/>
            <person name="Dugan-Rocha S."/>
            <person name="Elkadiri S."/>
            <person name="Gnanaolivu R."/>
            <person name="Hughes D."/>
            <person name="Lee S."/>
            <person name="Li M."/>
            <person name="Ming W."/>
            <person name="Munidasa M."/>
            <person name="Muniz J."/>
            <person name="Nguyen L."/>
            <person name="Osuji N."/>
            <person name="Pu L.-L."/>
            <person name="Puazo M."/>
            <person name="Skinner E."/>
            <person name="Qu C."/>
            <person name="Quiroz J."/>
            <person name="Raj R."/>
            <person name="Weissenberger G."/>
            <person name="Xin Y."/>
            <person name="Zou X."/>
            <person name="Han Y."/>
            <person name="Worley K."/>
            <person name="Muzny D."/>
            <person name="Gibbs R."/>
        </authorList>
    </citation>
    <scope>NUCLEOTIDE SEQUENCE</scope>
    <source>
        <strain evidence="3">HAZT.00-mixed</strain>
        <tissue evidence="3">Whole organism</tissue>
    </source>
</reference>
<feature type="domain" description="Hydantoinase B/oxoprolinase" evidence="2">
    <location>
        <begin position="33"/>
        <end position="553"/>
    </location>
</feature>
<dbReference type="InterPro" id="IPR045079">
    <property type="entry name" value="Oxoprolinase-like"/>
</dbReference>
<evidence type="ECO:0000256" key="1">
    <source>
        <dbReference type="SAM" id="MobiDB-lite"/>
    </source>
</evidence>
<proteinExistence type="predicted"/>
<dbReference type="EMBL" id="JQDR03009713">
    <property type="protein sequence ID" value="KAA0195313.1"/>
    <property type="molecule type" value="Genomic_DNA"/>
</dbReference>
<dbReference type="PANTHER" id="PTHR11365:SF2">
    <property type="entry name" value="5-OXOPROLINASE"/>
    <property type="match status" value="1"/>
</dbReference>
<dbReference type="AlphaFoldDB" id="A0A6A0H1E8"/>
<dbReference type="Proteomes" id="UP000711488">
    <property type="component" value="Unassembled WGS sequence"/>
</dbReference>
<name>A0A6A0H1E8_HYAAZ</name>
<organism evidence="3">
    <name type="scientific">Hyalella azteca</name>
    <name type="common">Amphipod</name>
    <dbReference type="NCBI Taxonomy" id="294128"/>
    <lineage>
        <taxon>Eukaryota</taxon>
        <taxon>Metazoa</taxon>
        <taxon>Ecdysozoa</taxon>
        <taxon>Arthropoda</taxon>
        <taxon>Crustacea</taxon>
        <taxon>Multicrustacea</taxon>
        <taxon>Malacostraca</taxon>
        <taxon>Eumalacostraca</taxon>
        <taxon>Peracarida</taxon>
        <taxon>Amphipoda</taxon>
        <taxon>Senticaudata</taxon>
        <taxon>Talitrida</taxon>
        <taxon>Talitroidea</taxon>
        <taxon>Hyalellidae</taxon>
        <taxon>Hyalella</taxon>
    </lineage>
</organism>
<comment type="caution">
    <text evidence="3">The sequence shown here is derived from an EMBL/GenBank/DDBJ whole genome shotgun (WGS) entry which is preliminary data.</text>
</comment>
<reference evidence="3" key="2">
    <citation type="journal article" date="2018" name="Environ. Sci. Technol.">
        <title>The Toxicogenome of Hyalella azteca: A Model for Sediment Ecotoxicology and Evolutionary Toxicology.</title>
        <authorList>
            <person name="Poynton H.C."/>
            <person name="Hasenbein S."/>
            <person name="Benoit J.B."/>
            <person name="Sepulveda M.S."/>
            <person name="Poelchau M.F."/>
            <person name="Hughes D.S.T."/>
            <person name="Murali S.C."/>
            <person name="Chen S."/>
            <person name="Glastad K.M."/>
            <person name="Goodisman M.A.D."/>
            <person name="Werren J.H."/>
            <person name="Vineis J.H."/>
            <person name="Bowen J.L."/>
            <person name="Friedrich M."/>
            <person name="Jones J."/>
            <person name="Robertson H.M."/>
            <person name="Feyereisen R."/>
            <person name="Mechler-Hickson A."/>
            <person name="Mathers N."/>
            <person name="Lee C.E."/>
            <person name="Colbourne J.K."/>
            <person name="Biales A."/>
            <person name="Johnston J.S."/>
            <person name="Wellborn G.A."/>
            <person name="Rosendale A.J."/>
            <person name="Cridge A.G."/>
            <person name="Munoz-Torres M.C."/>
            <person name="Bain P.A."/>
            <person name="Manny A.R."/>
            <person name="Major K.M."/>
            <person name="Lambert F.N."/>
            <person name="Vulpe C.D."/>
            <person name="Tuck P."/>
            <person name="Blalock B.J."/>
            <person name="Lin Y.Y."/>
            <person name="Smith M.E."/>
            <person name="Ochoa-Acuna H."/>
            <person name="Chen M.M."/>
            <person name="Childers C.P."/>
            <person name="Qu J."/>
            <person name="Dugan S."/>
            <person name="Lee S.L."/>
            <person name="Chao H."/>
            <person name="Dinh H."/>
            <person name="Han Y."/>
            <person name="Doddapaneni H."/>
            <person name="Worley K.C."/>
            <person name="Muzny D.M."/>
            <person name="Gibbs R.A."/>
            <person name="Richards S."/>
        </authorList>
    </citation>
    <scope>NUCLEOTIDE SEQUENCE</scope>
    <source>
        <strain evidence="3">HAZT.00-mixed</strain>
        <tissue evidence="3">Whole organism</tissue>
    </source>
</reference>
<accession>A0A6A0H1E8</accession>
<dbReference type="PANTHER" id="PTHR11365">
    <property type="entry name" value="5-OXOPROLINASE RELATED"/>
    <property type="match status" value="1"/>
</dbReference>
<dbReference type="InterPro" id="IPR003692">
    <property type="entry name" value="Hydantoinase_B"/>
</dbReference>
<dbReference type="GO" id="GO:0017168">
    <property type="term" value="F:5-oxoprolinase (ATP-hydrolyzing) activity"/>
    <property type="evidence" value="ECO:0007669"/>
    <property type="project" value="TreeGrafter"/>
</dbReference>
<dbReference type="GO" id="GO:0006749">
    <property type="term" value="P:glutathione metabolic process"/>
    <property type="evidence" value="ECO:0007669"/>
    <property type="project" value="TreeGrafter"/>
</dbReference>
<dbReference type="Pfam" id="PF02538">
    <property type="entry name" value="Hydantoinase_B"/>
    <property type="match status" value="1"/>
</dbReference>
<gene>
    <name evidence="3" type="ORF">HAZT_HAZT004713</name>
</gene>
<evidence type="ECO:0000313" key="3">
    <source>
        <dbReference type="EMBL" id="KAA0195313.1"/>
    </source>
</evidence>
<sequence>MKACQGEVTDGGNILIEIGTATANNNKLATKLDPIQLSIFSHRFMSLAEQMGRVLQRTSISTNIKERLDFSCAVFGPDGGLVSNAPHIPVHLGAMQETVQYQLRELGDDLEDGDVLLSNHPAAGGSHLPDLTVITPVFNKEREKPIFYVASRGHHADIGGITPGSMPPHSTSIHEEGAVFYSFKLVKRKVFQEAELKKVLMAPGKIPGSSGTRNLEDNISDLKAQIAANRKGIQLVNELIEQYGLKVVQAYMGHIQTSAEMAVRHLLREVGERHAGDDGKATLSATEYMDDGTPIVVTITIDPKQGTAVIDFDGTGIEVWGNCNAPRAVTVSAVIYCLRCMVGHDTPLNQGCLAPITIKIKDGCILQPSPEAAVVGGNVQTSQRVACLPRAFGACAASQGCMNNITFGDDTIGYYETVAGGAGAGPNWHGRSGVHTHMTNTRITDPEILEIRYPIYLKTFTVNRGTGGRGRYRGGDGVVRELQFRKQLTLSLLTERRVFCPYGLRGGGCGRRGQNILVKRGGRTIRLPSKSSVLVEPEDTFRLETPGGGGYGSADDSQESPDARPVRRLEAALKGSVHDYSNAQLMA</sequence>
<evidence type="ECO:0000259" key="2">
    <source>
        <dbReference type="Pfam" id="PF02538"/>
    </source>
</evidence>
<feature type="region of interest" description="Disordered" evidence="1">
    <location>
        <begin position="542"/>
        <end position="564"/>
    </location>
</feature>
<dbReference type="GO" id="GO:0005829">
    <property type="term" value="C:cytosol"/>
    <property type="evidence" value="ECO:0007669"/>
    <property type="project" value="TreeGrafter"/>
</dbReference>